<dbReference type="EMBL" id="JAODUO010001128">
    <property type="protein sequence ID" value="KAK2170886.1"/>
    <property type="molecule type" value="Genomic_DNA"/>
</dbReference>
<protein>
    <submittedName>
        <fullName evidence="1">Uncharacterized protein</fullName>
    </submittedName>
</protein>
<reference evidence="1" key="1">
    <citation type="journal article" date="2023" name="Mol. Biol. Evol.">
        <title>Third-Generation Sequencing Reveals the Adaptive Role of the Epigenome in Three Deep-Sea Polychaetes.</title>
        <authorList>
            <person name="Perez M."/>
            <person name="Aroh O."/>
            <person name="Sun Y."/>
            <person name="Lan Y."/>
            <person name="Juniper S.K."/>
            <person name="Young C.R."/>
            <person name="Angers B."/>
            <person name="Qian P.Y."/>
        </authorList>
    </citation>
    <scope>NUCLEOTIDE SEQUENCE</scope>
    <source>
        <strain evidence="1">R07B-5</strain>
    </source>
</reference>
<comment type="caution">
    <text evidence="1">The sequence shown here is derived from an EMBL/GenBank/DDBJ whole genome shotgun (WGS) entry which is preliminary data.</text>
</comment>
<organism evidence="1 2">
    <name type="scientific">Ridgeia piscesae</name>
    <name type="common">Tubeworm</name>
    <dbReference type="NCBI Taxonomy" id="27915"/>
    <lineage>
        <taxon>Eukaryota</taxon>
        <taxon>Metazoa</taxon>
        <taxon>Spiralia</taxon>
        <taxon>Lophotrochozoa</taxon>
        <taxon>Annelida</taxon>
        <taxon>Polychaeta</taxon>
        <taxon>Sedentaria</taxon>
        <taxon>Canalipalpata</taxon>
        <taxon>Sabellida</taxon>
        <taxon>Siboglinidae</taxon>
        <taxon>Ridgeia</taxon>
    </lineage>
</organism>
<sequence>MIALFGKRYVKSNEIIFIKQFTDLTRLNKIAT</sequence>
<keyword evidence="2" id="KW-1185">Reference proteome</keyword>
<evidence type="ECO:0000313" key="1">
    <source>
        <dbReference type="EMBL" id="KAK2170886.1"/>
    </source>
</evidence>
<dbReference type="Proteomes" id="UP001209878">
    <property type="component" value="Unassembled WGS sequence"/>
</dbReference>
<evidence type="ECO:0000313" key="2">
    <source>
        <dbReference type="Proteomes" id="UP001209878"/>
    </source>
</evidence>
<gene>
    <name evidence="1" type="ORF">NP493_1127g02000</name>
</gene>
<name>A0AAD9KGN9_RIDPI</name>
<proteinExistence type="predicted"/>
<accession>A0AAD9KGN9</accession>
<dbReference type="AlphaFoldDB" id="A0AAD9KGN9"/>